<dbReference type="FunFam" id="1.50.10.130:FF:000002">
    <property type="entry name" value="Ent-copalyl diphosphate synthase, chloroplastic"/>
    <property type="match status" value="1"/>
</dbReference>
<dbReference type="InterPro" id="IPR008930">
    <property type="entry name" value="Terpenoid_cyclase/PrenylTrfase"/>
</dbReference>
<dbReference type="InterPro" id="IPR001906">
    <property type="entry name" value="Terpene_synth_N"/>
</dbReference>
<keyword evidence="3" id="KW-0460">Magnesium</keyword>
<protein>
    <submittedName>
        <fullName evidence="7">Uncharacterized protein</fullName>
    </submittedName>
</protein>
<dbReference type="SUPFAM" id="SSF48576">
    <property type="entry name" value="Terpenoid synthases"/>
    <property type="match status" value="1"/>
</dbReference>
<dbReference type="PANTHER" id="PTHR31739:SF3">
    <property type="entry name" value="ENT-KAUR-16-ENE SYNTHASE, CHLOROPLASTIC"/>
    <property type="match status" value="1"/>
</dbReference>
<organism evidence="7 8">
    <name type="scientific">Amborella trichopoda</name>
    <dbReference type="NCBI Taxonomy" id="13333"/>
    <lineage>
        <taxon>Eukaryota</taxon>
        <taxon>Viridiplantae</taxon>
        <taxon>Streptophyta</taxon>
        <taxon>Embryophyta</taxon>
        <taxon>Tracheophyta</taxon>
        <taxon>Spermatophyta</taxon>
        <taxon>Magnoliopsida</taxon>
        <taxon>Amborellales</taxon>
        <taxon>Amborellaceae</taxon>
        <taxon>Amborella</taxon>
    </lineage>
</organism>
<dbReference type="InterPro" id="IPR036965">
    <property type="entry name" value="Terpene_synth_N_sf"/>
</dbReference>
<evidence type="ECO:0000256" key="4">
    <source>
        <dbReference type="ARBA" id="ARBA00023239"/>
    </source>
</evidence>
<dbReference type="eggNOG" id="ENOG502QVGX">
    <property type="taxonomic scope" value="Eukaryota"/>
</dbReference>
<dbReference type="SFLD" id="SFLDG01019">
    <property type="entry name" value="Terpene_Cyclase_Like_1_C_Termi"/>
    <property type="match status" value="1"/>
</dbReference>
<dbReference type="InterPro" id="IPR005630">
    <property type="entry name" value="Terpene_synthase_metal-bd"/>
</dbReference>
<dbReference type="GO" id="GO:0009899">
    <property type="term" value="F:ent-kaurene synthase activity"/>
    <property type="evidence" value="ECO:0007669"/>
    <property type="project" value="EnsemblPlants"/>
</dbReference>
<evidence type="ECO:0000256" key="2">
    <source>
        <dbReference type="ARBA" id="ARBA00022723"/>
    </source>
</evidence>
<dbReference type="Gramene" id="ERN14961">
    <property type="protein sequence ID" value="ERN14961"/>
    <property type="gene ID" value="AMTR_s00032p00213840"/>
</dbReference>
<sequence>MQGSKIERIRGLFEHMKLSVSAYDTAWVAMVPSLSSSNGASPLFPECLTWVLENQYPNGSWGLCNNHPHLIKDSLTSTLACTLSLKKWNIGEDYINRGLNFIGSNIKFADDENQLSPIGFDVIFGGLLGNAIELGLNLPFSTHFIETMLLKHSSEIRRLSGSNIERDMAYLAYIAEGCSKLLEREKLLKYQQKNGSLFNSPSATAAAFTHFHDSKCQDYLHQLLEKIGNGVPATYPFDIYTRLYMVDCVERLGVARHFGDEISVILDDTYRCWLDNDEELFSDISTTAMSFRLLRMNGYDVSSDSLGHFKEENFFPNPEEGNHTIVNTVLEMHRASQITILPNEPVLEKLHSWSSHFLKQQLIKMDKQPAVVVQDIAREVEHTIMFPCYSMLERLENRRYIDQCGADNIRIAKTAFKLNKISNKDMLEFAIEDFQLCQSIHQKELELLDRWVKEWRLDQLKFARQKLNFCYFSVAATLFEPDFGAARISWAKNAILTTVIDDFFDIGGSKEELENFIDLVQGWDENAVVHYCSENVQIIFFALQDVINELGTEAFTHQGRDVKHHLIEIWLRFLHSLMKEAEWLRNKIVPSLDEYIKNGYVSFALGPIILPALYFVGPKLSEEVVTHPEYENLFHLTSICGRLLNDIQGFEREKNEGKLNSISLFMKHVHGASEEEAMKHMRGVIDRSRRELLRKVVCARGSVIPRCCKDLFWNMTRILHLFYSTNDGFTSPHEMLHSVNAVIHEPLVPLDFNSSVRERMSLVRHCFKLHVLVYSICPLLHQRAKPVWLQRSGRTRAPDFFQFSASGVLKSVQEQCRRAYALGRIGAYLDEESFNTRLPLINIGYLCTMAKTWITFCHVCILEAFMHSLVIWPLRKPVIWPLWKPCNSSPRVLLCMLSEFNCYALELR</sequence>
<dbReference type="Pfam" id="PF01397">
    <property type="entry name" value="Terpene_synth"/>
    <property type="match status" value="1"/>
</dbReference>
<dbReference type="OMA" id="DLFWKMC"/>
<dbReference type="InterPro" id="IPR034741">
    <property type="entry name" value="Terpene_cyclase-like_1_C"/>
</dbReference>
<evidence type="ECO:0000256" key="3">
    <source>
        <dbReference type="ARBA" id="ARBA00022842"/>
    </source>
</evidence>
<dbReference type="SFLD" id="SFLDG01014">
    <property type="entry name" value="Terpene_Cyclase_Like_1_N-term"/>
    <property type="match status" value="1"/>
</dbReference>
<reference evidence="8" key="1">
    <citation type="journal article" date="2013" name="Science">
        <title>The Amborella genome and the evolution of flowering plants.</title>
        <authorList>
            <consortium name="Amborella Genome Project"/>
        </authorList>
    </citation>
    <scope>NUCLEOTIDE SEQUENCE [LARGE SCALE GENOMIC DNA]</scope>
</reference>
<dbReference type="GO" id="GO:0016102">
    <property type="term" value="P:diterpenoid biosynthetic process"/>
    <property type="evidence" value="ECO:0000318"/>
    <property type="project" value="GO_Central"/>
</dbReference>
<evidence type="ECO:0000313" key="7">
    <source>
        <dbReference type="EMBL" id="ERN14961.1"/>
    </source>
</evidence>
<feature type="domain" description="Terpene synthase metal-binding" evidence="6">
    <location>
        <begin position="453"/>
        <end position="690"/>
    </location>
</feature>
<keyword evidence="8" id="KW-1185">Reference proteome</keyword>
<dbReference type="Pfam" id="PF03936">
    <property type="entry name" value="Terpene_synth_C"/>
    <property type="match status" value="1"/>
</dbReference>
<dbReference type="CDD" id="cd00684">
    <property type="entry name" value="Terpene_cyclase_plant_C1"/>
    <property type="match status" value="1"/>
</dbReference>
<dbReference type="EMBL" id="KI392518">
    <property type="protein sequence ID" value="ERN14961.1"/>
    <property type="molecule type" value="Genomic_DNA"/>
</dbReference>
<evidence type="ECO:0000259" key="5">
    <source>
        <dbReference type="Pfam" id="PF01397"/>
    </source>
</evidence>
<dbReference type="GO" id="GO:0010333">
    <property type="term" value="F:terpene synthase activity"/>
    <property type="evidence" value="ECO:0000318"/>
    <property type="project" value="GO_Central"/>
</dbReference>
<gene>
    <name evidence="7" type="ORF">AMTR_s00032p00213840</name>
</gene>
<dbReference type="SFLD" id="SFLDS00005">
    <property type="entry name" value="Isoprenoid_Synthase_Type_I"/>
    <property type="match status" value="1"/>
</dbReference>
<dbReference type="InterPro" id="IPR050148">
    <property type="entry name" value="Terpene_synthase-like"/>
</dbReference>
<dbReference type="PANTHER" id="PTHR31739">
    <property type="entry name" value="ENT-COPALYL DIPHOSPHATE SYNTHASE, CHLOROPLASTIC"/>
    <property type="match status" value="1"/>
</dbReference>
<dbReference type="InterPro" id="IPR008949">
    <property type="entry name" value="Isoprenoid_synthase_dom_sf"/>
</dbReference>
<accession>U5CP66</accession>
<feature type="domain" description="Terpene synthase N-terminal" evidence="5">
    <location>
        <begin position="185"/>
        <end position="383"/>
    </location>
</feature>
<dbReference type="AlphaFoldDB" id="U5CP66"/>
<dbReference type="GO" id="GO:0009570">
    <property type="term" value="C:chloroplast stroma"/>
    <property type="evidence" value="ECO:0007669"/>
    <property type="project" value="EnsemblPlants"/>
</dbReference>
<dbReference type="Gene3D" id="1.50.10.160">
    <property type="match status" value="1"/>
</dbReference>
<evidence type="ECO:0000313" key="8">
    <source>
        <dbReference type="Proteomes" id="UP000017836"/>
    </source>
</evidence>
<dbReference type="HOGENOM" id="CLU_003125_2_0_1"/>
<dbReference type="STRING" id="13333.U5CP66"/>
<dbReference type="Gene3D" id="1.10.600.10">
    <property type="entry name" value="Farnesyl Diphosphate Synthase"/>
    <property type="match status" value="1"/>
</dbReference>
<dbReference type="Proteomes" id="UP000017836">
    <property type="component" value="Unassembled WGS sequence"/>
</dbReference>
<dbReference type="Gene3D" id="1.50.10.130">
    <property type="entry name" value="Terpene synthase, N-terminal domain"/>
    <property type="match status" value="1"/>
</dbReference>
<name>U5CP66_AMBTC</name>
<evidence type="ECO:0000256" key="1">
    <source>
        <dbReference type="ARBA" id="ARBA00001946"/>
    </source>
</evidence>
<dbReference type="SUPFAM" id="SSF48239">
    <property type="entry name" value="Terpenoid cyclases/Protein prenyltransferases"/>
    <property type="match status" value="2"/>
</dbReference>
<dbReference type="InterPro" id="IPR044814">
    <property type="entry name" value="Terpene_cyclase_plant_C1"/>
</dbReference>
<proteinExistence type="predicted"/>
<keyword evidence="4" id="KW-0456">Lyase</keyword>
<keyword evidence="2" id="KW-0479">Metal-binding</keyword>
<dbReference type="FunFam" id="1.10.600.10:FF:000005">
    <property type="entry name" value="Ent-kaur-16-ene synthase, chloroplastic"/>
    <property type="match status" value="1"/>
</dbReference>
<comment type="cofactor">
    <cofactor evidence="1">
        <name>Mg(2+)</name>
        <dbReference type="ChEBI" id="CHEBI:18420"/>
    </cofactor>
</comment>
<dbReference type="GO" id="GO:0009686">
    <property type="term" value="P:gibberellin biosynthetic process"/>
    <property type="evidence" value="ECO:0007669"/>
    <property type="project" value="EnsemblPlants"/>
</dbReference>
<dbReference type="GO" id="GO:0000287">
    <property type="term" value="F:magnesium ion binding"/>
    <property type="evidence" value="ECO:0000318"/>
    <property type="project" value="GO_Central"/>
</dbReference>
<evidence type="ECO:0000259" key="6">
    <source>
        <dbReference type="Pfam" id="PF03936"/>
    </source>
</evidence>